<proteinExistence type="predicted"/>
<evidence type="ECO:0000313" key="2">
    <source>
        <dbReference type="EMBL" id="KAG8465608.1"/>
    </source>
</evidence>
<sequence>MACAIFTLVGVLSPSVLTPRADALMLRRGLGSLEEAANLYSRALEAEQDNLDLKLKLADALNGVMRVKTNSNTIVIDRLLDTPANKKVWAALGPRALELATAVRDARPSDVRAAATYADAYMFACSAKGIIKQALAGAATVFKANAERLVKLDAKYDSAVGDALLGCFYAIAPWPYGSLDKAASHLDAAAGIEPCARNLYYVGVVAFKRKEWAKAVDNLRKAQHARVSSPTQADFADFVRSESARALALAEAELRKCDAR</sequence>
<name>A0A8J6CFG6_DIALT</name>
<feature type="signal peptide" evidence="1">
    <location>
        <begin position="1"/>
        <end position="23"/>
    </location>
</feature>
<keyword evidence="3" id="KW-1185">Reference proteome</keyword>
<dbReference type="OrthoDB" id="10264925at2759"/>
<organism evidence="2 3">
    <name type="scientific">Diacronema lutheri</name>
    <name type="common">Unicellular marine alga</name>
    <name type="synonym">Monochrysis lutheri</name>
    <dbReference type="NCBI Taxonomy" id="2081491"/>
    <lineage>
        <taxon>Eukaryota</taxon>
        <taxon>Haptista</taxon>
        <taxon>Haptophyta</taxon>
        <taxon>Pavlovophyceae</taxon>
        <taxon>Pavlovales</taxon>
        <taxon>Pavlovaceae</taxon>
        <taxon>Diacronema</taxon>
    </lineage>
</organism>
<evidence type="ECO:0000313" key="3">
    <source>
        <dbReference type="Proteomes" id="UP000751190"/>
    </source>
</evidence>
<accession>A0A8J6CFG6</accession>
<dbReference type="InterPro" id="IPR011990">
    <property type="entry name" value="TPR-like_helical_dom_sf"/>
</dbReference>
<evidence type="ECO:0000256" key="1">
    <source>
        <dbReference type="SAM" id="SignalP"/>
    </source>
</evidence>
<dbReference type="SUPFAM" id="SSF48452">
    <property type="entry name" value="TPR-like"/>
    <property type="match status" value="1"/>
</dbReference>
<evidence type="ECO:0008006" key="4">
    <source>
        <dbReference type="Google" id="ProtNLM"/>
    </source>
</evidence>
<gene>
    <name evidence="2" type="ORF">KFE25_002915</name>
</gene>
<dbReference type="EMBL" id="JAGTXO010000010">
    <property type="protein sequence ID" value="KAG8465608.1"/>
    <property type="molecule type" value="Genomic_DNA"/>
</dbReference>
<reference evidence="2" key="1">
    <citation type="submission" date="2021-05" db="EMBL/GenBank/DDBJ databases">
        <title>The genome of the haptophyte Pavlova lutheri (Diacronema luteri, Pavlovales) - a model for lipid biosynthesis in eukaryotic algae.</title>
        <authorList>
            <person name="Hulatt C.J."/>
            <person name="Posewitz M.C."/>
        </authorList>
    </citation>
    <scope>NUCLEOTIDE SEQUENCE</scope>
    <source>
        <strain evidence="2">NIVA-4/92</strain>
    </source>
</reference>
<dbReference type="OMA" id="WEVEPRS"/>
<dbReference type="Proteomes" id="UP000751190">
    <property type="component" value="Unassembled WGS sequence"/>
</dbReference>
<dbReference type="Gene3D" id="1.25.40.10">
    <property type="entry name" value="Tetratricopeptide repeat domain"/>
    <property type="match status" value="1"/>
</dbReference>
<keyword evidence="1" id="KW-0732">Signal</keyword>
<dbReference type="AlphaFoldDB" id="A0A8J6CFG6"/>
<feature type="chain" id="PRO_5035184584" description="Tetratricopeptide repeat protein" evidence="1">
    <location>
        <begin position="24"/>
        <end position="260"/>
    </location>
</feature>
<protein>
    <recommendedName>
        <fullName evidence="4">Tetratricopeptide repeat protein</fullName>
    </recommendedName>
</protein>
<comment type="caution">
    <text evidence="2">The sequence shown here is derived from an EMBL/GenBank/DDBJ whole genome shotgun (WGS) entry which is preliminary data.</text>
</comment>